<evidence type="ECO:0000313" key="7">
    <source>
        <dbReference type="RefSeq" id="XP_034247938.1"/>
    </source>
</evidence>
<evidence type="ECO:0000313" key="6">
    <source>
        <dbReference type="Proteomes" id="UP000515158"/>
    </source>
</evidence>
<proteinExistence type="inferred from homology"/>
<gene>
    <name evidence="7" type="primary">LOC117649362</name>
</gene>
<feature type="compositionally biased region" description="Polar residues" evidence="5">
    <location>
        <begin position="614"/>
        <end position="625"/>
    </location>
</feature>
<feature type="compositionally biased region" description="Acidic residues" evidence="5">
    <location>
        <begin position="450"/>
        <end position="461"/>
    </location>
</feature>
<comment type="similarity">
    <text evidence="2">Belongs to the RRP1 family.</text>
</comment>
<accession>A0A6P8ZRW4</accession>
<dbReference type="AlphaFoldDB" id="A0A6P8ZRW4"/>
<feature type="compositionally biased region" description="Acidic residues" evidence="5">
    <location>
        <begin position="278"/>
        <end position="291"/>
    </location>
</feature>
<dbReference type="CTD" id="44391"/>
<dbReference type="Proteomes" id="UP000515158">
    <property type="component" value="Unplaced"/>
</dbReference>
<dbReference type="GeneID" id="117649362"/>
<dbReference type="FunCoup" id="A0A6P8ZRW4">
    <property type="interactions" value="738"/>
</dbReference>
<feature type="compositionally biased region" description="Basic and acidic residues" evidence="5">
    <location>
        <begin position="394"/>
        <end position="404"/>
    </location>
</feature>
<feature type="region of interest" description="Disordered" evidence="5">
    <location>
        <begin position="660"/>
        <end position="698"/>
    </location>
</feature>
<evidence type="ECO:0000256" key="1">
    <source>
        <dbReference type="ARBA" id="ARBA00004123"/>
    </source>
</evidence>
<keyword evidence="6" id="KW-1185">Reference proteome</keyword>
<comment type="subcellular location">
    <subcellularLocation>
        <location evidence="1">Nucleus</location>
    </subcellularLocation>
</comment>
<dbReference type="InParanoid" id="A0A6P8ZRW4"/>
<dbReference type="PANTHER" id="PTHR13026">
    <property type="entry name" value="NNP-1 PROTEIN NOVEL NUCLEAR PROTEIN 1 NOP52"/>
    <property type="match status" value="1"/>
</dbReference>
<dbReference type="InterPro" id="IPR010301">
    <property type="entry name" value="RRP1"/>
</dbReference>
<dbReference type="PANTHER" id="PTHR13026:SF0">
    <property type="entry name" value="RIBOSOMAL RNA PROCESSING 1B"/>
    <property type="match status" value="1"/>
</dbReference>
<name>A0A6P8ZRW4_THRPL</name>
<sequence length="754" mass="84728">MVVMKASEDTKPRGKNASKNQDKALLVAQEISFAKILAGNDKKLRDRGVKRLKKWLNARSNSESALEKDDFMRLWKGLYYCMWMADKPLIQEELAETISSLVHSFDLTAPAILFIETFFRTMCIEWPGIDQHRLEKFLMFVRRFLRQSLVLVEHQNWNSQLTDSLCEVFESTLLPDHANLPKSGAPLGLVMHFVEIFLEELAKVSKGKLNEAVLLRVLRVFAQHIAAVRDARMRSHITRHIFIRLIEQSPVGLEFQDKFRAWQKLGFPGGSIDVMERADDEANEESDEGSLENDHDNSEGPLDPRAGAVHVELPLISFDAASIAKLLGEFRFKKYTNAKTRKHIADLINKFEDLASGNCPIGMKKAPHAPKINFKQLAQKAAEKLLNYESELLDKEDSDNEHLSGSDVEDQLEEEGSDNEHAFGSDVEDQLEKEDSDDEHLFGSDVEHQCEEEENNGGSEDDTLRENEKIAKKLKRQGKRKTSAPEKKISIKRKAPSNDQSEGTSSDNIVSKVTKKVQGDKTKLKNKVSPVNSVFKTASGSGVDAEVERVDMVQISNGADSKVHVKSIDEADLTQKVGTGVLLQHIAPHLTGAKSKRRASCGGRLEVNAANDMAQVSDSPSTSQGKKLKKRKSMWDEPLQEGEYEIVIPREEIMARKKRLSDANVSLSTPKRSMRNPFASPAPSSKPNTPGSSSKKVNFALQRNRAQCESEYYRTLRENPDVPYDANKEPPRGVLKPSPYSSPVNPFYKHNFHM</sequence>
<keyword evidence="3" id="KW-0698">rRNA processing</keyword>
<organism evidence="7">
    <name type="scientific">Thrips palmi</name>
    <name type="common">Melon thrips</name>
    <dbReference type="NCBI Taxonomy" id="161013"/>
    <lineage>
        <taxon>Eukaryota</taxon>
        <taxon>Metazoa</taxon>
        <taxon>Ecdysozoa</taxon>
        <taxon>Arthropoda</taxon>
        <taxon>Hexapoda</taxon>
        <taxon>Insecta</taxon>
        <taxon>Pterygota</taxon>
        <taxon>Neoptera</taxon>
        <taxon>Paraneoptera</taxon>
        <taxon>Thysanoptera</taxon>
        <taxon>Terebrantia</taxon>
        <taxon>Thripoidea</taxon>
        <taxon>Thripidae</taxon>
        <taxon>Thrips</taxon>
    </lineage>
</organism>
<evidence type="ECO:0000256" key="3">
    <source>
        <dbReference type="ARBA" id="ARBA00022552"/>
    </source>
</evidence>
<dbReference type="RefSeq" id="XP_034247938.1">
    <property type="nucleotide sequence ID" value="XM_034392047.1"/>
</dbReference>
<feature type="region of interest" description="Disordered" evidence="5">
    <location>
        <begin position="278"/>
        <end position="304"/>
    </location>
</feature>
<feature type="compositionally biased region" description="Polar residues" evidence="5">
    <location>
        <begin position="497"/>
        <end position="511"/>
    </location>
</feature>
<dbReference type="GO" id="GO:0005634">
    <property type="term" value="C:nucleus"/>
    <property type="evidence" value="ECO:0007669"/>
    <property type="project" value="UniProtKB-SubCell"/>
</dbReference>
<reference evidence="7" key="1">
    <citation type="submission" date="2025-08" db="UniProtKB">
        <authorList>
            <consortium name="RefSeq"/>
        </authorList>
    </citation>
    <scope>IDENTIFICATION</scope>
    <source>
        <tissue evidence="7">Total insect</tissue>
    </source>
</reference>
<feature type="compositionally biased region" description="Acidic residues" evidence="5">
    <location>
        <begin position="407"/>
        <end position="417"/>
    </location>
</feature>
<dbReference type="Pfam" id="PF05997">
    <property type="entry name" value="Nop52"/>
    <property type="match status" value="1"/>
</dbReference>
<evidence type="ECO:0000256" key="5">
    <source>
        <dbReference type="SAM" id="MobiDB-lite"/>
    </source>
</evidence>
<feature type="compositionally biased region" description="Basic and acidic residues" evidence="5">
    <location>
        <begin position="462"/>
        <end position="471"/>
    </location>
</feature>
<dbReference type="GO" id="GO:0006364">
    <property type="term" value="P:rRNA processing"/>
    <property type="evidence" value="ECO:0007669"/>
    <property type="project" value="UniProtKB-KW"/>
</dbReference>
<feature type="compositionally biased region" description="Acidic residues" evidence="5">
    <location>
        <begin position="426"/>
        <end position="438"/>
    </location>
</feature>
<dbReference type="KEGG" id="tpal:117649362"/>
<feature type="region of interest" description="Disordered" evidence="5">
    <location>
        <begin position="716"/>
        <end position="754"/>
    </location>
</feature>
<dbReference type="GO" id="GO:0030688">
    <property type="term" value="C:preribosome, small subunit precursor"/>
    <property type="evidence" value="ECO:0007669"/>
    <property type="project" value="InterPro"/>
</dbReference>
<feature type="compositionally biased region" description="Basic residues" evidence="5">
    <location>
        <begin position="472"/>
        <end position="482"/>
    </location>
</feature>
<protein>
    <submittedName>
        <fullName evidence="7">Ribosomal RNA processing protein 1 homolog</fullName>
    </submittedName>
</protein>
<keyword evidence="4" id="KW-0539">Nucleus</keyword>
<feature type="compositionally biased region" description="Polar residues" evidence="5">
    <location>
        <begin position="682"/>
        <end position="696"/>
    </location>
</feature>
<feature type="region of interest" description="Disordered" evidence="5">
    <location>
        <begin position="614"/>
        <end position="636"/>
    </location>
</feature>
<feature type="region of interest" description="Disordered" evidence="5">
    <location>
        <begin position="394"/>
        <end position="526"/>
    </location>
</feature>
<evidence type="ECO:0000256" key="2">
    <source>
        <dbReference type="ARBA" id="ARBA00006374"/>
    </source>
</evidence>
<evidence type="ECO:0000256" key="4">
    <source>
        <dbReference type="ARBA" id="ARBA00023242"/>
    </source>
</evidence>
<feature type="compositionally biased region" description="Basic and acidic residues" evidence="5">
    <location>
        <begin position="716"/>
        <end position="731"/>
    </location>
</feature>
<feature type="compositionally biased region" description="Basic and acidic residues" evidence="5">
    <location>
        <begin position="439"/>
        <end position="449"/>
    </location>
</feature>
<dbReference type="OrthoDB" id="2019504at2759"/>